<dbReference type="PROSITE" id="PS51257">
    <property type="entry name" value="PROKAR_LIPOPROTEIN"/>
    <property type="match status" value="1"/>
</dbReference>
<dbReference type="SUPFAM" id="SSF50939">
    <property type="entry name" value="Sialidases"/>
    <property type="match status" value="1"/>
</dbReference>
<keyword evidence="1" id="KW-0378">Hydrolase</keyword>
<dbReference type="Proteomes" id="UP000774935">
    <property type="component" value="Unassembled WGS sequence"/>
</dbReference>
<evidence type="ECO:0000313" key="2">
    <source>
        <dbReference type="Proteomes" id="UP000774935"/>
    </source>
</evidence>
<comment type="caution">
    <text evidence="1">The sequence shown here is derived from an EMBL/GenBank/DDBJ whole genome shotgun (WGS) entry which is preliminary data.</text>
</comment>
<accession>A0ABS6XB97</accession>
<reference evidence="1 2" key="1">
    <citation type="submission" date="2021-07" db="EMBL/GenBank/DDBJ databases">
        <authorList>
            <person name="Kim M.K."/>
        </authorList>
    </citation>
    <scope>NUCLEOTIDE SEQUENCE [LARGE SCALE GENOMIC DNA]</scope>
    <source>
        <strain evidence="1 2">HLY7-15</strain>
    </source>
</reference>
<evidence type="ECO:0000313" key="1">
    <source>
        <dbReference type="EMBL" id="MBW3365141.1"/>
    </source>
</evidence>
<dbReference type="InterPro" id="IPR036278">
    <property type="entry name" value="Sialidase_sf"/>
</dbReference>
<dbReference type="EMBL" id="JAHWXQ010000002">
    <property type="protein sequence ID" value="MBW3365141.1"/>
    <property type="molecule type" value="Genomic_DNA"/>
</dbReference>
<dbReference type="RefSeq" id="WP_199109659.1">
    <property type="nucleotide sequence ID" value="NZ_JAHWXQ010000002.1"/>
</dbReference>
<name>A0ABS6XB97_9BACT</name>
<sequence>MLRSYNIFYSLFLAALLLIVSCKQSTSGNQGAGIAGDQTLPAVRISAEGMSALCPYLTKDEKGNAVLSWVQATDTTGNFLMAYAVSADGGKTFGDPQTIPTTKGIHPHDENLPKILFRKNGDIMAMFPVSNPNPKNSYAGLVFYTQSFDGGKSWTNAKQLAEDTINSIDERYFDIEMLPNGEVGAIWLDSRKDTDKEGSSLYFASTNGRNGFVGEKVIDTQLCQCCRTDLYLDQQKQLHVAYRGILNDSVRDMMHLVSVDGGKTFANPERISADNWVIDGCPHTGPAMVSNKFGMHYAWFTMGGGSGVYYSQKEAGKTFTSRETISNAPAARHPQLSTFNNGKLAVVWDERGNDSSKPNNYIGLQIRNENGAHLKTTQLTEANGSAVYPVITTINDKDLLVAYTIKKESGNEVWWQLVKPGI</sequence>
<dbReference type="Gene3D" id="2.120.10.10">
    <property type="match status" value="2"/>
</dbReference>
<dbReference type="GO" id="GO:0016787">
    <property type="term" value="F:hydrolase activity"/>
    <property type="evidence" value="ECO:0007669"/>
    <property type="project" value="UniProtKB-KW"/>
</dbReference>
<organism evidence="1 2">
    <name type="scientific">Pontibacter populi</name>
    <dbReference type="NCBI Taxonomy" id="890055"/>
    <lineage>
        <taxon>Bacteria</taxon>
        <taxon>Pseudomonadati</taxon>
        <taxon>Bacteroidota</taxon>
        <taxon>Cytophagia</taxon>
        <taxon>Cytophagales</taxon>
        <taxon>Hymenobacteraceae</taxon>
        <taxon>Pontibacter</taxon>
    </lineage>
</organism>
<proteinExistence type="predicted"/>
<dbReference type="CDD" id="cd15482">
    <property type="entry name" value="Sialidase_non-viral"/>
    <property type="match status" value="1"/>
</dbReference>
<gene>
    <name evidence="1" type="ORF">KYK27_08805</name>
</gene>
<keyword evidence="2" id="KW-1185">Reference proteome</keyword>
<protein>
    <submittedName>
        <fullName evidence="1">Glycoside hydrolase</fullName>
    </submittedName>
</protein>